<dbReference type="AlphaFoldDB" id="A0AAD9JYH4"/>
<organism evidence="3 4">
    <name type="scientific">Paralvinella palmiformis</name>
    <dbReference type="NCBI Taxonomy" id="53620"/>
    <lineage>
        <taxon>Eukaryota</taxon>
        <taxon>Metazoa</taxon>
        <taxon>Spiralia</taxon>
        <taxon>Lophotrochozoa</taxon>
        <taxon>Annelida</taxon>
        <taxon>Polychaeta</taxon>
        <taxon>Sedentaria</taxon>
        <taxon>Canalipalpata</taxon>
        <taxon>Terebellida</taxon>
        <taxon>Terebelliformia</taxon>
        <taxon>Alvinellidae</taxon>
        <taxon>Paralvinella</taxon>
    </lineage>
</organism>
<dbReference type="Proteomes" id="UP001208570">
    <property type="component" value="Unassembled WGS sequence"/>
</dbReference>
<reference evidence="3" key="1">
    <citation type="journal article" date="2023" name="Mol. Biol. Evol.">
        <title>Third-Generation Sequencing Reveals the Adaptive Role of the Epigenome in Three Deep-Sea Polychaetes.</title>
        <authorList>
            <person name="Perez M."/>
            <person name="Aroh O."/>
            <person name="Sun Y."/>
            <person name="Lan Y."/>
            <person name="Juniper S.K."/>
            <person name="Young C.R."/>
            <person name="Angers B."/>
            <person name="Qian P.Y."/>
        </authorList>
    </citation>
    <scope>NUCLEOTIDE SEQUENCE</scope>
    <source>
        <strain evidence="3">P08H-3</strain>
    </source>
</reference>
<dbReference type="InterPro" id="IPR036249">
    <property type="entry name" value="Thioredoxin-like_sf"/>
</dbReference>
<dbReference type="EMBL" id="JAODUP010000110">
    <property type="protein sequence ID" value="KAK2161778.1"/>
    <property type="molecule type" value="Genomic_DNA"/>
</dbReference>
<dbReference type="PROSITE" id="PS00194">
    <property type="entry name" value="THIOREDOXIN_1"/>
    <property type="match status" value="1"/>
</dbReference>
<name>A0AAD9JYH4_9ANNE</name>
<dbReference type="Pfam" id="PF00085">
    <property type="entry name" value="Thioredoxin"/>
    <property type="match status" value="1"/>
</dbReference>
<dbReference type="GO" id="GO:0000139">
    <property type="term" value="C:Golgi membrane"/>
    <property type="evidence" value="ECO:0007669"/>
    <property type="project" value="TreeGrafter"/>
</dbReference>
<dbReference type="InterPro" id="IPR039798">
    <property type="entry name" value="Sulfhydryl_oxidase"/>
</dbReference>
<dbReference type="GO" id="GO:0006457">
    <property type="term" value="P:protein folding"/>
    <property type="evidence" value="ECO:0007669"/>
    <property type="project" value="TreeGrafter"/>
</dbReference>
<feature type="domain" description="Thioredoxin" evidence="2">
    <location>
        <begin position="36"/>
        <end position="79"/>
    </location>
</feature>
<protein>
    <recommendedName>
        <fullName evidence="2">Thioredoxin domain-containing protein</fullName>
    </recommendedName>
</protein>
<gene>
    <name evidence="3" type="ORF">LSH36_110g05093</name>
</gene>
<dbReference type="InterPro" id="IPR017937">
    <property type="entry name" value="Thioredoxin_CS"/>
</dbReference>
<dbReference type="Gene3D" id="3.40.30.10">
    <property type="entry name" value="Glutaredoxin"/>
    <property type="match status" value="1"/>
</dbReference>
<feature type="chain" id="PRO_5042022847" description="Thioredoxin domain-containing protein" evidence="1">
    <location>
        <begin position="23"/>
        <end position="81"/>
    </location>
</feature>
<accession>A0AAD9JYH4</accession>
<evidence type="ECO:0000256" key="1">
    <source>
        <dbReference type="SAM" id="SignalP"/>
    </source>
</evidence>
<dbReference type="InterPro" id="IPR013766">
    <property type="entry name" value="Thioredoxin_domain"/>
</dbReference>
<sequence length="81" mass="9226">MDTKLLPLLVFLLWSLNSVADGYDSLYSSNDPLVQMDINTFDRTLVRSPAAWVVEFYATWCGHCQRFAPVYKDFARSVTGT</sequence>
<dbReference type="PANTHER" id="PTHR22897:SF8">
    <property type="entry name" value="SULFHYDRYL OXIDASE"/>
    <property type="match status" value="1"/>
</dbReference>
<keyword evidence="4" id="KW-1185">Reference proteome</keyword>
<dbReference type="GO" id="GO:0005615">
    <property type="term" value="C:extracellular space"/>
    <property type="evidence" value="ECO:0007669"/>
    <property type="project" value="TreeGrafter"/>
</dbReference>
<comment type="caution">
    <text evidence="3">The sequence shown here is derived from an EMBL/GenBank/DDBJ whole genome shotgun (WGS) entry which is preliminary data.</text>
</comment>
<proteinExistence type="predicted"/>
<dbReference type="PANTHER" id="PTHR22897">
    <property type="entry name" value="QUIESCIN Q6-RELATED SULFHYDRYL OXIDASE"/>
    <property type="match status" value="1"/>
</dbReference>
<dbReference type="GO" id="GO:0003756">
    <property type="term" value="F:protein disulfide isomerase activity"/>
    <property type="evidence" value="ECO:0007669"/>
    <property type="project" value="TreeGrafter"/>
</dbReference>
<evidence type="ECO:0000259" key="2">
    <source>
        <dbReference type="Pfam" id="PF00085"/>
    </source>
</evidence>
<evidence type="ECO:0000313" key="4">
    <source>
        <dbReference type="Proteomes" id="UP001208570"/>
    </source>
</evidence>
<dbReference type="SUPFAM" id="SSF52833">
    <property type="entry name" value="Thioredoxin-like"/>
    <property type="match status" value="1"/>
</dbReference>
<feature type="signal peptide" evidence="1">
    <location>
        <begin position="1"/>
        <end position="22"/>
    </location>
</feature>
<evidence type="ECO:0000313" key="3">
    <source>
        <dbReference type="EMBL" id="KAK2161778.1"/>
    </source>
</evidence>
<dbReference type="GO" id="GO:0016971">
    <property type="term" value="F:flavin-dependent sulfhydryl oxidase activity"/>
    <property type="evidence" value="ECO:0007669"/>
    <property type="project" value="InterPro"/>
</dbReference>
<keyword evidence="1" id="KW-0732">Signal</keyword>